<dbReference type="InterPro" id="IPR001375">
    <property type="entry name" value="Peptidase_S9_cat"/>
</dbReference>
<dbReference type="PANTHER" id="PTHR42776:SF27">
    <property type="entry name" value="DIPEPTIDYL PEPTIDASE FAMILY MEMBER 6"/>
    <property type="match status" value="1"/>
</dbReference>
<dbReference type="FunFam" id="3.40.50.1820:FF:000442">
    <property type="entry name" value="Subfamily S9C unassigned peptidase"/>
    <property type="match status" value="1"/>
</dbReference>
<name>A0A091B2C6_9GAMM</name>
<dbReference type="AlphaFoldDB" id="A0A091B2C6"/>
<sequence>MLASSMLVSVALAPVAQAAEAAAPAAGPIPIQDFVRHAEFSAAKISPDGRYLAITVQRGDQFALAVLDLKDMSLLKQTVLPDDKSVGAFNWVGAKRLMFTAVRNFGRFAAPFNTGEWFAMDADGSRSRTLISYGTKDATQSSKAVSYSETFNMMETLPEDETRALMMVNSSGGGEGVDTEIVSINTLTGQRRVITRAPAKNCSIALDANKEPRFADCFVSKDDAGNYAELTDLYRREANGEWTLVNRSKANGRRIVVVGSAKDGRIYAQSDDGKAPAAFGLLDQATGEFKPLFQDPVSAPSEYIVGSDGATILGIVSRTGAPRVELIEKDSPDTAIYASLANAFPGKFVNFSTATTDGKQIVVAVGSDRQPEELYLYDRDTGKARFLIRDRDWLDSEKMASVRPFSFTTRDGLTLHGYLTVPNGAKLENLPMIVNPHGGPIGPRDDWGFNWETQLLASRGYLVLQLNFRGSGGFGSGFQDAGHRQWGEKMQDDLTDVTQWAIKKGYADASRICIYGGSYGGYASLMGAAKEPDLYRCAVGYVGVYDLEMMYKKGDIPETESGRRFLERTIGSDKADLQRRSPVHLAAKIKIPVFLIAGEKDRRAPREHTEAMRDALVAAGHPPEVVIIQAGEGHGFYNEANNLALYTKMLAFFDKYIGAGAGKVDVGQPTSGDAAARH</sequence>
<reference evidence="4 5" key="1">
    <citation type="submission" date="2013-09" db="EMBL/GenBank/DDBJ databases">
        <title>Genome sequencing of Arenimonas oryziterrae.</title>
        <authorList>
            <person name="Chen F."/>
            <person name="Wang G."/>
        </authorList>
    </citation>
    <scope>NUCLEOTIDE SEQUENCE [LARGE SCALE GENOMIC DNA]</scope>
    <source>
        <strain evidence="4 5">YC6267</strain>
    </source>
</reference>
<proteinExistence type="predicted"/>
<keyword evidence="2" id="KW-0732">Signal</keyword>
<protein>
    <recommendedName>
        <fullName evidence="3">Peptidase S9 prolyl oligopeptidase catalytic domain-containing protein</fullName>
    </recommendedName>
</protein>
<evidence type="ECO:0000313" key="4">
    <source>
        <dbReference type="EMBL" id="KFN45029.1"/>
    </source>
</evidence>
<feature type="chain" id="PRO_5001869304" description="Peptidase S9 prolyl oligopeptidase catalytic domain-containing protein" evidence="2">
    <location>
        <begin position="19"/>
        <end position="678"/>
    </location>
</feature>
<keyword evidence="5" id="KW-1185">Reference proteome</keyword>
<evidence type="ECO:0000256" key="1">
    <source>
        <dbReference type="ARBA" id="ARBA00022801"/>
    </source>
</evidence>
<dbReference type="Pfam" id="PF00326">
    <property type="entry name" value="Peptidase_S9"/>
    <property type="match status" value="1"/>
</dbReference>
<dbReference type="STRING" id="1121015.GCA_000420545_01570"/>
<evidence type="ECO:0000259" key="3">
    <source>
        <dbReference type="Pfam" id="PF00326"/>
    </source>
</evidence>
<organism evidence="4 5">
    <name type="scientific">Arenimonas oryziterrae DSM 21050 = YC6267</name>
    <dbReference type="NCBI Taxonomy" id="1121015"/>
    <lineage>
        <taxon>Bacteria</taxon>
        <taxon>Pseudomonadati</taxon>
        <taxon>Pseudomonadota</taxon>
        <taxon>Gammaproteobacteria</taxon>
        <taxon>Lysobacterales</taxon>
        <taxon>Lysobacteraceae</taxon>
        <taxon>Arenimonas</taxon>
    </lineage>
</organism>
<dbReference type="PANTHER" id="PTHR42776">
    <property type="entry name" value="SERINE PEPTIDASE S9 FAMILY MEMBER"/>
    <property type="match status" value="1"/>
</dbReference>
<dbReference type="Gene3D" id="2.120.10.30">
    <property type="entry name" value="TolB, C-terminal domain"/>
    <property type="match status" value="1"/>
</dbReference>
<feature type="domain" description="Peptidase S9 prolyl oligopeptidase catalytic" evidence="3">
    <location>
        <begin position="447"/>
        <end position="658"/>
    </location>
</feature>
<dbReference type="GO" id="GO:0006508">
    <property type="term" value="P:proteolysis"/>
    <property type="evidence" value="ECO:0007669"/>
    <property type="project" value="InterPro"/>
</dbReference>
<keyword evidence="1" id="KW-0378">Hydrolase</keyword>
<dbReference type="Gene3D" id="3.40.50.1820">
    <property type="entry name" value="alpha/beta hydrolase"/>
    <property type="match status" value="1"/>
</dbReference>
<dbReference type="Proteomes" id="UP000029385">
    <property type="component" value="Unassembled WGS sequence"/>
</dbReference>
<evidence type="ECO:0000256" key="2">
    <source>
        <dbReference type="SAM" id="SignalP"/>
    </source>
</evidence>
<dbReference type="GO" id="GO:0004252">
    <property type="term" value="F:serine-type endopeptidase activity"/>
    <property type="evidence" value="ECO:0007669"/>
    <property type="project" value="TreeGrafter"/>
</dbReference>
<dbReference type="InterPro" id="IPR029058">
    <property type="entry name" value="AB_hydrolase_fold"/>
</dbReference>
<dbReference type="PATRIC" id="fig|1121015.4.peg.615"/>
<accession>A0A091B2C6</accession>
<gene>
    <name evidence="4" type="ORF">N789_03135</name>
</gene>
<dbReference type="eggNOG" id="COG1506">
    <property type="taxonomic scope" value="Bacteria"/>
</dbReference>
<dbReference type="EMBL" id="AVCI01000001">
    <property type="protein sequence ID" value="KFN45029.1"/>
    <property type="molecule type" value="Genomic_DNA"/>
</dbReference>
<comment type="caution">
    <text evidence="4">The sequence shown here is derived from an EMBL/GenBank/DDBJ whole genome shotgun (WGS) entry which is preliminary data.</text>
</comment>
<evidence type="ECO:0000313" key="5">
    <source>
        <dbReference type="Proteomes" id="UP000029385"/>
    </source>
</evidence>
<feature type="signal peptide" evidence="2">
    <location>
        <begin position="1"/>
        <end position="18"/>
    </location>
</feature>
<dbReference type="SUPFAM" id="SSF82171">
    <property type="entry name" value="DPP6 N-terminal domain-like"/>
    <property type="match status" value="1"/>
</dbReference>
<dbReference type="SUPFAM" id="SSF53474">
    <property type="entry name" value="alpha/beta-Hydrolases"/>
    <property type="match status" value="1"/>
</dbReference>
<dbReference type="InterPro" id="IPR011042">
    <property type="entry name" value="6-blade_b-propeller_TolB-like"/>
</dbReference>